<dbReference type="Proteomes" id="UP000053676">
    <property type="component" value="Unassembled WGS sequence"/>
</dbReference>
<dbReference type="AlphaFoldDB" id="W2TGV4"/>
<feature type="domain" description="Glycoside hydrolase family 38 central" evidence="4">
    <location>
        <begin position="53"/>
        <end position="118"/>
    </location>
</feature>
<evidence type="ECO:0000256" key="2">
    <source>
        <dbReference type="ARBA" id="ARBA00022801"/>
    </source>
</evidence>
<dbReference type="OMA" id="EIPRIDQ"/>
<evidence type="ECO:0000256" key="3">
    <source>
        <dbReference type="ARBA" id="ARBA00023157"/>
    </source>
</evidence>
<keyword evidence="2 5" id="KW-0378">Hydrolase</keyword>
<dbReference type="InterPro" id="IPR028995">
    <property type="entry name" value="Glyco_hydro_57/38_cen_sf"/>
</dbReference>
<dbReference type="PANTHER" id="PTHR11607">
    <property type="entry name" value="ALPHA-MANNOSIDASE"/>
    <property type="match status" value="1"/>
</dbReference>
<keyword evidence="1" id="KW-0479">Metal-binding</keyword>
<dbReference type="Gene3D" id="2.60.40.1180">
    <property type="entry name" value="Golgi alpha-mannosidase II"/>
    <property type="match status" value="1"/>
</dbReference>
<dbReference type="InterPro" id="IPR015341">
    <property type="entry name" value="Glyco_hydro_38_cen"/>
</dbReference>
<dbReference type="GO" id="GO:0006491">
    <property type="term" value="P:N-glycan processing"/>
    <property type="evidence" value="ECO:0007669"/>
    <property type="project" value="TreeGrafter"/>
</dbReference>
<dbReference type="Pfam" id="PF07748">
    <property type="entry name" value="Glyco_hydro_38C"/>
    <property type="match status" value="2"/>
</dbReference>
<dbReference type="GO" id="GO:0006013">
    <property type="term" value="P:mannose metabolic process"/>
    <property type="evidence" value="ECO:0007669"/>
    <property type="project" value="InterPro"/>
</dbReference>
<evidence type="ECO:0000313" key="6">
    <source>
        <dbReference type="Proteomes" id="UP000053676"/>
    </source>
</evidence>
<dbReference type="Gene3D" id="1.20.1270.50">
    <property type="entry name" value="Glycoside hydrolase family 38, central domain"/>
    <property type="match status" value="1"/>
</dbReference>
<keyword evidence="3" id="KW-1015">Disulfide bond</keyword>
<dbReference type="GO" id="GO:0046872">
    <property type="term" value="F:metal ion binding"/>
    <property type="evidence" value="ECO:0007669"/>
    <property type="project" value="UniProtKB-KW"/>
</dbReference>
<dbReference type="STRING" id="51031.W2TGV4"/>
<dbReference type="SUPFAM" id="SSF88688">
    <property type="entry name" value="Families 57/38 glycoside transferase middle domain"/>
    <property type="match status" value="1"/>
</dbReference>
<dbReference type="KEGG" id="nai:NECAME_08624"/>
<evidence type="ECO:0000259" key="4">
    <source>
        <dbReference type="SMART" id="SM00872"/>
    </source>
</evidence>
<dbReference type="Pfam" id="PF09261">
    <property type="entry name" value="Alpha-mann_mid"/>
    <property type="match status" value="1"/>
</dbReference>
<name>W2TGV4_NECAM</name>
<dbReference type="SUPFAM" id="SSF74650">
    <property type="entry name" value="Galactose mutarotase-like"/>
    <property type="match status" value="1"/>
</dbReference>
<sequence length="710" mass="78760">MEMRMLRWTIGVTLKEKVSNDTVRSIFGVVPITEKMKEARLRWFGHVLRREEDSVAKTALKLDVSGVRPQASCEYVKCCFQVFAKLVLARRALSLFQHHDAVTGTAKDHVVVDYGNKMLAALDATEKVLSDALGGLISAEVGSGSGMLLDEYRKEQDALPVRRTYSIGDFVVLFNTLSRTRDEPTCIHVNSVRAMLKVDADREIKQQVSPLFTHSFGHLEPKGYELCFLDKLDPLSVSVYEVVESSANEHISLAVISAKATVKVSGFKFEPIIADALTLENSFISAHFDTVTGLLKSVTPKDHKEVVVDLHFVHYGVRPHRMLNSGGGDNRSGAYLFLPDGEAQEIPRIDQEFVVIDGPIMKKVFVIGPKDLEILQVYSLAHGSPSIEIANEVDIRSKSNFELAMRMDTSIKSGDDLFTDLNGLQVDLRASGDVSGILLYGLSFPPNFQMIRRKRQLGKLPLQAHFYPMPSSAFIEDSSTRFSLIGAQALGVASLKSGQLEVMLDRRLSQDDGRGLFQGVLDNHRTLSRFRLLVEPLAPPEEKVNLAEERVGFHSIVGLAQSMELHYPTIRMLTKAQPNAETTAGITGSLPCDVHVVNLRLKDSGSFANFIQRIVMAKQTNAGPTDYAGNGMATPKNEAVLTLYRPLTECRSKLRLQSDCTKEGNMITPRKLFPQVRSTQEVSLTLLYEREAIAEVALQPQDITSVKLSW</sequence>
<evidence type="ECO:0000313" key="5">
    <source>
        <dbReference type="EMBL" id="ETN81265.1"/>
    </source>
</evidence>
<dbReference type="InterPro" id="IPR050843">
    <property type="entry name" value="Glycosyl_Hydrlase_38"/>
</dbReference>
<dbReference type="GO" id="GO:0000139">
    <property type="term" value="C:Golgi membrane"/>
    <property type="evidence" value="ECO:0007669"/>
    <property type="project" value="TreeGrafter"/>
</dbReference>
<dbReference type="OrthoDB" id="10261055at2759"/>
<dbReference type="InterPro" id="IPR011013">
    <property type="entry name" value="Gal_mutarotase_sf_dom"/>
</dbReference>
<dbReference type="InterPro" id="IPR011682">
    <property type="entry name" value="Glyco_hydro_38_C"/>
</dbReference>
<dbReference type="PANTHER" id="PTHR11607:SF3">
    <property type="entry name" value="LYSOSOMAL ALPHA-MANNOSIDASE"/>
    <property type="match status" value="1"/>
</dbReference>
<evidence type="ECO:0000256" key="1">
    <source>
        <dbReference type="ARBA" id="ARBA00022723"/>
    </source>
</evidence>
<proteinExistence type="predicted"/>
<dbReference type="InterPro" id="IPR013780">
    <property type="entry name" value="Glyco_hydro_b"/>
</dbReference>
<protein>
    <submittedName>
        <fullName evidence="5">Glycosyl hydrolase family 38 protein</fullName>
    </submittedName>
</protein>
<accession>W2TGV4</accession>
<reference evidence="6" key="1">
    <citation type="journal article" date="2014" name="Nat. Genet.">
        <title>Genome of the human hookworm Necator americanus.</title>
        <authorList>
            <person name="Tang Y.T."/>
            <person name="Gao X."/>
            <person name="Rosa B.A."/>
            <person name="Abubucker S."/>
            <person name="Hallsworth-Pepin K."/>
            <person name="Martin J."/>
            <person name="Tyagi R."/>
            <person name="Heizer E."/>
            <person name="Zhang X."/>
            <person name="Bhonagiri-Palsikar V."/>
            <person name="Minx P."/>
            <person name="Warren W.C."/>
            <person name="Wang Q."/>
            <person name="Zhan B."/>
            <person name="Hotez P.J."/>
            <person name="Sternberg P.W."/>
            <person name="Dougall A."/>
            <person name="Gaze S.T."/>
            <person name="Mulvenna J."/>
            <person name="Sotillo J."/>
            <person name="Ranganathan S."/>
            <person name="Rabelo E.M."/>
            <person name="Wilson R.K."/>
            <person name="Felgner P.L."/>
            <person name="Bethony J."/>
            <person name="Hawdon J.M."/>
            <person name="Gasser R.B."/>
            <person name="Loukas A."/>
            <person name="Mitreva M."/>
        </authorList>
    </citation>
    <scope>NUCLEOTIDE SEQUENCE [LARGE SCALE GENOMIC DNA]</scope>
</reference>
<dbReference type="GO" id="GO:0004559">
    <property type="term" value="F:alpha-mannosidase activity"/>
    <property type="evidence" value="ECO:0007669"/>
    <property type="project" value="InterPro"/>
</dbReference>
<dbReference type="InterPro" id="IPR037094">
    <property type="entry name" value="Glyco_hydro_38_cen_sf"/>
</dbReference>
<organism evidence="5 6">
    <name type="scientific">Necator americanus</name>
    <name type="common">Human hookworm</name>
    <dbReference type="NCBI Taxonomy" id="51031"/>
    <lineage>
        <taxon>Eukaryota</taxon>
        <taxon>Metazoa</taxon>
        <taxon>Ecdysozoa</taxon>
        <taxon>Nematoda</taxon>
        <taxon>Chromadorea</taxon>
        <taxon>Rhabditida</taxon>
        <taxon>Rhabditina</taxon>
        <taxon>Rhabditomorpha</taxon>
        <taxon>Strongyloidea</taxon>
        <taxon>Ancylostomatidae</taxon>
        <taxon>Bunostominae</taxon>
        <taxon>Necator</taxon>
    </lineage>
</organism>
<dbReference type="SMART" id="SM00872">
    <property type="entry name" value="Alpha-mann_mid"/>
    <property type="match status" value="1"/>
</dbReference>
<dbReference type="EMBL" id="KI658789">
    <property type="protein sequence ID" value="ETN81265.1"/>
    <property type="molecule type" value="Genomic_DNA"/>
</dbReference>
<dbReference type="Gene3D" id="2.70.98.30">
    <property type="entry name" value="Golgi alpha-mannosidase II, domain 4"/>
    <property type="match status" value="1"/>
</dbReference>
<keyword evidence="6" id="KW-1185">Reference proteome</keyword>
<dbReference type="GO" id="GO:0030246">
    <property type="term" value="F:carbohydrate binding"/>
    <property type="evidence" value="ECO:0007669"/>
    <property type="project" value="InterPro"/>
</dbReference>
<gene>
    <name evidence="5" type="ORF">NECAME_08624</name>
</gene>